<dbReference type="GO" id="GO:0038023">
    <property type="term" value="F:signaling receptor activity"/>
    <property type="evidence" value="ECO:0007669"/>
    <property type="project" value="TreeGrafter"/>
</dbReference>
<feature type="domain" description="Ig-like" evidence="6">
    <location>
        <begin position="139"/>
        <end position="234"/>
    </location>
</feature>
<dbReference type="InterPro" id="IPR036179">
    <property type="entry name" value="Ig-like_dom_sf"/>
</dbReference>
<keyword evidence="4" id="KW-1133">Transmembrane helix</keyword>
<feature type="transmembrane region" description="Helical" evidence="4">
    <location>
        <begin position="437"/>
        <end position="461"/>
    </location>
</feature>
<evidence type="ECO:0000313" key="7">
    <source>
        <dbReference type="Ensembl" id="ENSACUP00000011934.1"/>
    </source>
</evidence>
<dbReference type="InterPro" id="IPR013106">
    <property type="entry name" value="Ig_V-set"/>
</dbReference>
<dbReference type="InterPro" id="IPR007110">
    <property type="entry name" value="Ig-like_dom"/>
</dbReference>
<keyword evidence="1 5" id="KW-0732">Signal</keyword>
<dbReference type="SUPFAM" id="SSF48726">
    <property type="entry name" value="Immunoglobulin"/>
    <property type="match status" value="3"/>
</dbReference>
<evidence type="ECO:0000256" key="3">
    <source>
        <dbReference type="ARBA" id="ARBA00023319"/>
    </source>
</evidence>
<reference evidence="7" key="1">
    <citation type="submission" date="2025-08" db="UniProtKB">
        <authorList>
            <consortium name="Ensembl"/>
        </authorList>
    </citation>
    <scope>IDENTIFICATION</scope>
</reference>
<gene>
    <name evidence="7" type="primary">LOC113489007</name>
</gene>
<feature type="domain" description="Ig-like" evidence="6">
    <location>
        <begin position="14"/>
        <end position="126"/>
    </location>
</feature>
<proteinExistence type="predicted"/>
<feature type="domain" description="Ig-like" evidence="6">
    <location>
        <begin position="316"/>
        <end position="427"/>
    </location>
</feature>
<name>A0A663MJ63_ATHCN</name>
<dbReference type="OMA" id="CIMIANT"/>
<dbReference type="GO" id="GO:0009986">
    <property type="term" value="C:cell surface"/>
    <property type="evidence" value="ECO:0007669"/>
    <property type="project" value="TreeGrafter"/>
</dbReference>
<keyword evidence="3" id="KW-0393">Immunoglobulin domain</keyword>
<dbReference type="PANTHER" id="PTHR16423">
    <property type="entry name" value="TREM-LIKE TRANSCRIPT PROTEIN"/>
    <property type="match status" value="1"/>
</dbReference>
<evidence type="ECO:0000256" key="5">
    <source>
        <dbReference type="SAM" id="SignalP"/>
    </source>
</evidence>
<dbReference type="InterPro" id="IPR013783">
    <property type="entry name" value="Ig-like_fold"/>
</dbReference>
<keyword evidence="4" id="KW-0812">Transmembrane</keyword>
<evidence type="ECO:0000259" key="6">
    <source>
        <dbReference type="PROSITE" id="PS50835"/>
    </source>
</evidence>
<dbReference type="InterPro" id="IPR052314">
    <property type="entry name" value="Immune_rcpt_domain"/>
</dbReference>
<evidence type="ECO:0000256" key="4">
    <source>
        <dbReference type="SAM" id="Phobius"/>
    </source>
</evidence>
<reference evidence="7" key="2">
    <citation type="submission" date="2025-09" db="UniProtKB">
        <authorList>
            <consortium name="Ensembl"/>
        </authorList>
    </citation>
    <scope>IDENTIFICATION</scope>
</reference>
<dbReference type="InterPro" id="IPR003599">
    <property type="entry name" value="Ig_sub"/>
</dbReference>
<sequence length="552" mass="61801">MELRVLLLLLLCCPGFQAQIPQSKERQSEGSTLYVQCPYTAQANSYQPKVWYRVRYGEVEFLALTTNPTKYLHTNQSTNGNVTIEDNPMHGTVFITMTNLQTEDSGIYYCASISSSYRYLQLKVVSLHVFKELHAWELDSLSVQCKYSAWVHNTDVIAWCRKTQTDCKVVARTGYPSAQRNSKALEDRTLIQADSQRRTVTITMHKLQAQDTGVYWCGLYQHSHINLIMEASVNVSKSEYLLPAKCGHTAATAQLTPISPCLSVSLADTLTAVSWAFPFLSSHLEVEGDPRSIPHTACIPVTGCHRVCFWISPNTPCFFPGTQHYTAKESGSVSVRCPYSAPEYGAASKAWCKEGAREGCSVLVTTNSKPSQYQRTFQHGKLTIQDDTEQGVVTITMGELQAQDSGVYSCALYEHNLIFRMVEVTLNISEGDSNVNFFILLSGILSVLFILALISLVTLCVRQRKRLKGRGMWRLVIVFPFFSQLDSTGRIGSPKDDSKDLKYVTLNFTSQLIPEDPLYCNVEPSQAHRKPKDENVEYAIIALKQVPTNDKG</sequence>
<feature type="chain" id="PRO_5025598638" description="Ig-like domain-containing protein" evidence="5">
    <location>
        <begin position="19"/>
        <end position="552"/>
    </location>
</feature>
<accession>A0A663MJ63</accession>
<dbReference type="Gene3D" id="2.60.40.10">
    <property type="entry name" value="Immunoglobulins"/>
    <property type="match status" value="3"/>
</dbReference>
<keyword evidence="8" id="KW-1185">Reference proteome</keyword>
<dbReference type="SMART" id="SM00406">
    <property type="entry name" value="IGv"/>
    <property type="match status" value="3"/>
</dbReference>
<feature type="signal peptide" evidence="5">
    <location>
        <begin position="1"/>
        <end position="18"/>
    </location>
</feature>
<evidence type="ECO:0000256" key="1">
    <source>
        <dbReference type="ARBA" id="ARBA00022729"/>
    </source>
</evidence>
<keyword evidence="2" id="KW-1015">Disulfide bond</keyword>
<dbReference type="Proteomes" id="UP000472269">
    <property type="component" value="Unplaced"/>
</dbReference>
<dbReference type="AlphaFoldDB" id="A0A663MJ63"/>
<evidence type="ECO:0000256" key="2">
    <source>
        <dbReference type="ARBA" id="ARBA00023157"/>
    </source>
</evidence>
<dbReference type="PROSITE" id="PS50835">
    <property type="entry name" value="IG_LIKE"/>
    <property type="match status" value="3"/>
</dbReference>
<dbReference type="SMART" id="SM00409">
    <property type="entry name" value="IG"/>
    <property type="match status" value="3"/>
</dbReference>
<keyword evidence="4" id="KW-0472">Membrane</keyword>
<evidence type="ECO:0000313" key="8">
    <source>
        <dbReference type="Proteomes" id="UP000472269"/>
    </source>
</evidence>
<dbReference type="CDD" id="cd05716">
    <property type="entry name" value="IgV_pIgR_like"/>
    <property type="match status" value="1"/>
</dbReference>
<dbReference type="Pfam" id="PF07686">
    <property type="entry name" value="V-set"/>
    <property type="match status" value="3"/>
</dbReference>
<dbReference type="PANTHER" id="PTHR16423:SF6">
    <property type="entry name" value="TRIGGERING RECEPTOR EXPRESSED ON MYELOID CELLS 2-RELATED"/>
    <property type="match status" value="1"/>
</dbReference>
<protein>
    <recommendedName>
        <fullName evidence="6">Ig-like domain-containing protein</fullName>
    </recommendedName>
</protein>
<dbReference type="Ensembl" id="ENSACUT00000012745.1">
    <property type="protein sequence ID" value="ENSACUP00000011934.1"/>
    <property type="gene ID" value="ENSACUG00000008058.1"/>
</dbReference>
<organism evidence="7 8">
    <name type="scientific">Athene cunicularia</name>
    <name type="common">Burrowing owl</name>
    <name type="synonym">Speotyto cunicularia</name>
    <dbReference type="NCBI Taxonomy" id="194338"/>
    <lineage>
        <taxon>Eukaryota</taxon>
        <taxon>Metazoa</taxon>
        <taxon>Chordata</taxon>
        <taxon>Craniata</taxon>
        <taxon>Vertebrata</taxon>
        <taxon>Euteleostomi</taxon>
        <taxon>Archelosauria</taxon>
        <taxon>Archosauria</taxon>
        <taxon>Dinosauria</taxon>
        <taxon>Saurischia</taxon>
        <taxon>Theropoda</taxon>
        <taxon>Coelurosauria</taxon>
        <taxon>Aves</taxon>
        <taxon>Neognathae</taxon>
        <taxon>Neoaves</taxon>
        <taxon>Telluraves</taxon>
        <taxon>Strigiformes</taxon>
        <taxon>Strigidae</taxon>
        <taxon>Athene</taxon>
    </lineage>
</organism>